<proteinExistence type="predicted"/>
<dbReference type="Gene3D" id="1.10.1170.10">
    <property type="entry name" value="Inhibitor Of Apoptosis Protein (2mihbC-IAP-1), Chain A"/>
    <property type="match status" value="1"/>
</dbReference>
<dbReference type="SMART" id="SM00238">
    <property type="entry name" value="BIR"/>
    <property type="match status" value="1"/>
</dbReference>
<dbReference type="AlphaFoldDB" id="A0A6J8BRM6"/>
<dbReference type="Proteomes" id="UP000507470">
    <property type="component" value="Unassembled WGS sequence"/>
</dbReference>
<name>A0A6J8BRM6_MYTCO</name>
<evidence type="ECO:0000313" key="1">
    <source>
        <dbReference type="EMBL" id="CAC5385474.1"/>
    </source>
</evidence>
<accession>A0A6J8BRM6</accession>
<organism evidence="1 2">
    <name type="scientific">Mytilus coruscus</name>
    <name type="common">Sea mussel</name>
    <dbReference type="NCBI Taxonomy" id="42192"/>
    <lineage>
        <taxon>Eukaryota</taxon>
        <taxon>Metazoa</taxon>
        <taxon>Spiralia</taxon>
        <taxon>Lophotrochozoa</taxon>
        <taxon>Mollusca</taxon>
        <taxon>Bivalvia</taxon>
        <taxon>Autobranchia</taxon>
        <taxon>Pteriomorphia</taxon>
        <taxon>Mytilida</taxon>
        <taxon>Mytiloidea</taxon>
        <taxon>Mytilidae</taxon>
        <taxon>Mytilinae</taxon>
        <taxon>Mytilus</taxon>
    </lineage>
</organism>
<reference evidence="1 2" key="1">
    <citation type="submission" date="2020-06" db="EMBL/GenBank/DDBJ databases">
        <authorList>
            <person name="Li R."/>
            <person name="Bekaert M."/>
        </authorList>
    </citation>
    <scope>NUCLEOTIDE SEQUENCE [LARGE SCALE GENOMIC DNA]</scope>
    <source>
        <strain evidence="2">wild</strain>
    </source>
</reference>
<protein>
    <submittedName>
        <fullName evidence="1">Uncharacterized protein</fullName>
    </submittedName>
</protein>
<dbReference type="OrthoDB" id="6152823at2759"/>
<dbReference type="EMBL" id="CACVKT020003720">
    <property type="protein sequence ID" value="CAC5385474.1"/>
    <property type="molecule type" value="Genomic_DNA"/>
</dbReference>
<dbReference type="SUPFAM" id="SSF57924">
    <property type="entry name" value="Inhibitor of apoptosis (IAP) repeat"/>
    <property type="match status" value="1"/>
</dbReference>
<dbReference type="PROSITE" id="PS50143">
    <property type="entry name" value="BIR_REPEAT_2"/>
    <property type="match status" value="1"/>
</dbReference>
<sequence length="485" mass="55121">MDKCVACLKKADYYMNLLCQLFEKLEIDMGKCEALFKKAHISLEKCRQLLVDAQIQDQYFSKESRNVGFHVCRMCKGQTPEMLAVAGFFQTEYGAQVQYYECGIRVHKENLCSDSFEEHYRMNLNCQLVETEESTIEIAERVELYPSGEGTGLNNILKTSPSVIGACSPRHQWQEHGYEDLQKPLTPEKNAYPLSKMSNANTFDKSKKRCLTEVHSSCYKVCSSMERSMTIVNGQIIQSSIRSLDFKTTNKDTLFSFGAIFQQSTNKGRCRLCDYQFSFKKTPRVLTEVITQDWKVFVVRTFQNNLLLQTSFGLLLHLFNGGFRQSDVEDLSLPSGEKDTVKEFLFKWSDIVDLSSAAAERQIINPGPGKVIPANSMRLRCKTVQLGRSYCKKLIAFLPQGTKQAVCCGYDLVIVGPECENITCIENDCVVICENGKSIWCYKNSLAICSVKCENVLLEKNKIQVSVDNSFEYQSFINQNFGLLL</sequence>
<evidence type="ECO:0000313" key="2">
    <source>
        <dbReference type="Proteomes" id="UP000507470"/>
    </source>
</evidence>
<keyword evidence="2" id="KW-1185">Reference proteome</keyword>
<dbReference type="InterPro" id="IPR001370">
    <property type="entry name" value="BIR_rpt"/>
</dbReference>
<dbReference type="Pfam" id="PF00653">
    <property type="entry name" value="BIR"/>
    <property type="match status" value="1"/>
</dbReference>
<gene>
    <name evidence="1" type="ORF">MCOR_21019</name>
</gene>